<evidence type="ECO:0000256" key="3">
    <source>
        <dbReference type="ARBA" id="ARBA00022630"/>
    </source>
</evidence>
<proteinExistence type="inferred from homology"/>
<dbReference type="PRINTS" id="PR00368">
    <property type="entry name" value="FADPNR"/>
</dbReference>
<dbReference type="Proteomes" id="UP000198460">
    <property type="component" value="Unassembled WGS sequence"/>
</dbReference>
<organism evidence="10 11">
    <name type="scientific">Burkholderia singularis</name>
    <dbReference type="NCBI Taxonomy" id="1503053"/>
    <lineage>
        <taxon>Bacteria</taxon>
        <taxon>Pseudomonadati</taxon>
        <taxon>Pseudomonadota</taxon>
        <taxon>Betaproteobacteria</taxon>
        <taxon>Burkholderiales</taxon>
        <taxon>Burkholderiaceae</taxon>
        <taxon>Burkholderia</taxon>
        <taxon>pseudomallei group</taxon>
    </lineage>
</organism>
<evidence type="ECO:0000256" key="5">
    <source>
        <dbReference type="ARBA" id="ARBA00023002"/>
    </source>
</evidence>
<dbReference type="Gene3D" id="3.50.50.100">
    <property type="match status" value="1"/>
</dbReference>
<feature type="transmembrane region" description="Helical" evidence="8">
    <location>
        <begin position="105"/>
        <end position="129"/>
    </location>
</feature>
<keyword evidence="8" id="KW-0812">Transmembrane</keyword>
<gene>
    <name evidence="10" type="ORF">BSIN_4660</name>
</gene>
<evidence type="ECO:0000313" key="10">
    <source>
        <dbReference type="EMBL" id="SMG01745.1"/>
    </source>
</evidence>
<keyword evidence="8" id="KW-1133">Transmembrane helix</keyword>
<evidence type="ECO:0000256" key="1">
    <source>
        <dbReference type="ARBA" id="ARBA00005272"/>
    </source>
</evidence>
<dbReference type="AlphaFoldDB" id="A0A238H9H4"/>
<evidence type="ECO:0000256" key="7">
    <source>
        <dbReference type="ARBA" id="ARBA00047599"/>
    </source>
</evidence>
<comment type="similarity">
    <text evidence="1">Belongs to the NADH dehydrogenase family.</text>
</comment>
<dbReference type="InterPro" id="IPR023753">
    <property type="entry name" value="FAD/NAD-binding_dom"/>
</dbReference>
<evidence type="ECO:0000256" key="2">
    <source>
        <dbReference type="ARBA" id="ARBA00012637"/>
    </source>
</evidence>
<comment type="catalytic activity">
    <reaction evidence="7">
        <text>a quinone + NADH + H(+) = a quinol + NAD(+)</text>
        <dbReference type="Rhea" id="RHEA:46160"/>
        <dbReference type="ChEBI" id="CHEBI:15378"/>
        <dbReference type="ChEBI" id="CHEBI:24646"/>
        <dbReference type="ChEBI" id="CHEBI:57540"/>
        <dbReference type="ChEBI" id="CHEBI:57945"/>
        <dbReference type="ChEBI" id="CHEBI:132124"/>
        <dbReference type="EC" id="1.6.5.9"/>
    </reaction>
</comment>
<dbReference type="Pfam" id="PF07992">
    <property type="entry name" value="Pyr_redox_2"/>
    <property type="match status" value="1"/>
</dbReference>
<dbReference type="PRINTS" id="PR00411">
    <property type="entry name" value="PNDRDTASEI"/>
</dbReference>
<feature type="transmembrane region" description="Helical" evidence="8">
    <location>
        <begin position="69"/>
        <end position="93"/>
    </location>
</feature>
<keyword evidence="4" id="KW-0274">FAD</keyword>
<dbReference type="InterPro" id="IPR036188">
    <property type="entry name" value="FAD/NAD-bd_sf"/>
</dbReference>
<feature type="domain" description="FAD/NAD(P)-binding" evidence="9">
    <location>
        <begin position="277"/>
        <end position="593"/>
    </location>
</feature>
<feature type="transmembrane region" description="Helical" evidence="8">
    <location>
        <begin position="189"/>
        <end position="207"/>
    </location>
</feature>
<dbReference type="GO" id="GO:0050136">
    <property type="term" value="F:NADH dehydrogenase (quinone) (non-electrogenic) activity"/>
    <property type="evidence" value="ECO:0007669"/>
    <property type="project" value="UniProtKB-EC"/>
</dbReference>
<dbReference type="EC" id="1.6.5.9" evidence="2"/>
<keyword evidence="3" id="KW-0285">Flavoprotein</keyword>
<accession>A0A238H9H4</accession>
<dbReference type="PANTHER" id="PTHR43706:SF47">
    <property type="entry name" value="EXTERNAL NADH-UBIQUINONE OXIDOREDUCTASE 1, MITOCHONDRIAL-RELATED"/>
    <property type="match status" value="1"/>
</dbReference>
<name>A0A238H9H4_9BURK</name>
<dbReference type="InterPro" id="IPR045024">
    <property type="entry name" value="NDH-2"/>
</dbReference>
<reference evidence="10 11" key="1">
    <citation type="submission" date="2017-04" db="EMBL/GenBank/DDBJ databases">
        <authorList>
            <person name="Afonso C.L."/>
            <person name="Miller P.J."/>
            <person name="Scott M.A."/>
            <person name="Spackman E."/>
            <person name="Goraichik I."/>
            <person name="Dimitrov K.M."/>
            <person name="Suarez D.L."/>
            <person name="Swayne D.E."/>
        </authorList>
    </citation>
    <scope>NUCLEOTIDE SEQUENCE [LARGE SCALE GENOMIC DNA]</scope>
    <source>
        <strain evidence="10">LMG 28154</strain>
    </source>
</reference>
<evidence type="ECO:0000256" key="6">
    <source>
        <dbReference type="ARBA" id="ARBA00023027"/>
    </source>
</evidence>
<keyword evidence="8" id="KW-0472">Membrane</keyword>
<evidence type="ECO:0000259" key="9">
    <source>
        <dbReference type="Pfam" id="PF07992"/>
    </source>
</evidence>
<dbReference type="PANTHER" id="PTHR43706">
    <property type="entry name" value="NADH DEHYDROGENASE"/>
    <property type="match status" value="1"/>
</dbReference>
<feature type="transmembrane region" description="Helical" evidence="8">
    <location>
        <begin position="236"/>
        <end position="257"/>
    </location>
</feature>
<protein>
    <recommendedName>
        <fullName evidence="2">NADH:ubiquinone reductase (non-electrogenic)</fullName>
        <ecNumber evidence="2">1.6.5.9</ecNumber>
    </recommendedName>
</protein>
<keyword evidence="5 10" id="KW-0560">Oxidoreductase</keyword>
<feature type="transmembrane region" description="Helical" evidence="8">
    <location>
        <begin position="150"/>
        <end position="169"/>
    </location>
</feature>
<evidence type="ECO:0000313" key="11">
    <source>
        <dbReference type="Proteomes" id="UP000198460"/>
    </source>
</evidence>
<dbReference type="EMBL" id="FXAN01000082">
    <property type="protein sequence ID" value="SMG01745.1"/>
    <property type="molecule type" value="Genomic_DNA"/>
</dbReference>
<keyword evidence="6" id="KW-0520">NAD</keyword>
<dbReference type="SUPFAM" id="SSF51905">
    <property type="entry name" value="FAD/NAD(P)-binding domain"/>
    <property type="match status" value="2"/>
</dbReference>
<sequence length="692" mass="74297">MLRNALKRLVCFAPTIRALCMPWLLLATRVWFGQVVLVHQIMVMAASNDVGLPGATLHAPSSVQAALHGIVPLLLTAGLLTRPIALVLLVGGYGSMGLGPAGAKLVLLAWLVVLGPGTLSLDALLARGLMWAPLGPVRQIRKIYELIERYISPVLLLVSRAGIAASLSLASASMLSLFTQAAHHGLATLFVYPSWGAAILAFCIAVGCMTRPAMLIYAVMVPFAGIAMSMDDRLAILLLLLMFVATGPGVFSVDRWFARWVFSSAQAEESRLDRYPQVVVVGGGFGGIATVRGLSKSRCEITLIDQRNHHLFQPLLYQIATAALSPGEIATPIRSLFRGQRNVQVRLGRVTGIDATTREVLVGAARVKFDYLVLATGARHSYFGNDHWASYAPGLKSIEDATSIRSRLLRAFEEAESAADEATRAAWLTFVIIGGGPTGVELAGAIAELAHHAMDQEYRTIDPSTSRVILIHAGPRVLPTFPPSLSAAAEHSLRKMGVTMYLDTKVLGVDQHGADLGKDRIASRTILWAAGVAASPVARWLNQPEDGAGRIKVSDDLSVPAVEGVYAIGDTASSLGWKGAAVPGLAPAAKQQGKYAARVIDAQLAGRRPPPPFRYKHFGSLATIGRQAAVAEIGPIRMWGAPAWWFWGAAHIAFLTGGPNRAKVMLDWFWAYVTYRRSTRLITDPASDRQSD</sequence>
<evidence type="ECO:0000256" key="8">
    <source>
        <dbReference type="SAM" id="Phobius"/>
    </source>
</evidence>
<evidence type="ECO:0000256" key="4">
    <source>
        <dbReference type="ARBA" id="ARBA00022827"/>
    </source>
</evidence>